<feature type="domain" description="NIDO" evidence="4">
    <location>
        <begin position="117"/>
        <end position="268"/>
    </location>
</feature>
<dbReference type="PROSITE" id="PS51220">
    <property type="entry name" value="NIDO"/>
    <property type="match status" value="1"/>
</dbReference>
<dbReference type="SUPFAM" id="SSF51126">
    <property type="entry name" value="Pectin lyase-like"/>
    <property type="match status" value="3"/>
</dbReference>
<dbReference type="Pfam" id="PF12951">
    <property type="entry name" value="PATR"/>
    <property type="match status" value="4"/>
</dbReference>
<dbReference type="Pfam" id="PF06119">
    <property type="entry name" value="NIDO"/>
    <property type="match status" value="1"/>
</dbReference>
<dbReference type="AlphaFoldDB" id="A0A7W8DIU3"/>
<dbReference type="InterPro" id="IPR013425">
    <property type="entry name" value="Autotrns_rpt"/>
</dbReference>
<feature type="signal peptide" evidence="3">
    <location>
        <begin position="1"/>
        <end position="36"/>
    </location>
</feature>
<dbReference type="InterPro" id="IPR012332">
    <property type="entry name" value="Autotransporter_pectin_lyase_C"/>
</dbReference>
<dbReference type="PANTHER" id="PTHR13802">
    <property type="entry name" value="MUCIN 4-RELATED"/>
    <property type="match status" value="1"/>
</dbReference>
<accession>A0A7W8DIU3</accession>
<protein>
    <submittedName>
        <fullName evidence="5">Autotransporter-associated beta strand protein</fullName>
    </submittedName>
</protein>
<dbReference type="EMBL" id="JACHIG010000001">
    <property type="protein sequence ID" value="MBB5031428.1"/>
    <property type="molecule type" value="Genomic_DNA"/>
</dbReference>
<evidence type="ECO:0000313" key="6">
    <source>
        <dbReference type="Proteomes" id="UP000590740"/>
    </source>
</evidence>
<keyword evidence="1 3" id="KW-0732">Signal</keyword>
<dbReference type="Proteomes" id="UP000590740">
    <property type="component" value="Unassembled WGS sequence"/>
</dbReference>
<organism evidence="5 6">
    <name type="scientific">Prosthecobacter vanneervenii</name>
    <dbReference type="NCBI Taxonomy" id="48466"/>
    <lineage>
        <taxon>Bacteria</taxon>
        <taxon>Pseudomonadati</taxon>
        <taxon>Verrucomicrobiota</taxon>
        <taxon>Verrucomicrobiia</taxon>
        <taxon>Verrucomicrobiales</taxon>
        <taxon>Verrucomicrobiaceae</taxon>
        <taxon>Prosthecobacter</taxon>
    </lineage>
</organism>
<dbReference type="InterPro" id="IPR051495">
    <property type="entry name" value="Epithelial_Barrier/Signaling"/>
</dbReference>
<name>A0A7W8DIU3_9BACT</name>
<dbReference type="NCBIfam" id="TIGR02601">
    <property type="entry name" value="autotrns_rpt"/>
    <property type="match status" value="4"/>
</dbReference>
<comment type="caution">
    <text evidence="5">The sequence shown here is derived from an EMBL/GenBank/DDBJ whole genome shotgun (WGS) entry which is preliminary data.</text>
</comment>
<dbReference type="InterPro" id="IPR003886">
    <property type="entry name" value="NIDO_dom"/>
</dbReference>
<dbReference type="PANTHER" id="PTHR13802:SF52">
    <property type="entry name" value="MUCIN-4"/>
    <property type="match status" value="1"/>
</dbReference>
<dbReference type="InterPro" id="IPR011050">
    <property type="entry name" value="Pectin_lyase_fold/virulence"/>
</dbReference>
<feature type="chain" id="PRO_5030815032" evidence="3">
    <location>
        <begin position="37"/>
        <end position="1153"/>
    </location>
</feature>
<sequence length="1153" mass="115349">MPCPAPACRLPLSPALHFIPCLLLWQICLLSGAAGAADLFPYGTAAGDTAMGKSDDASELIAWTGQGPGGSNPTLKIASTRSSSIYVNNNGCLSFGQAISSYSASLFPYSSTPIIAPLWCDVDTRGVGGGTVWYRVEQDAADLAQISTLITSRVPTAAGFQATFAFIATWDHVGYYAQKVDKLNTFQAVVVTNGVTCYALFLYPENGVNWLLADATGTRYPCMGLDAGNNAAYYNHPLSCTAGLTALPTLSNTTPATPGLFIYRIDDSTIPEVPAAPTTGTVTADASLTRWVEGTGIWTGDATVWRSGFNAIFNSPARNLAMTDIVANNLQLNGSGFSLGGNLQFNGLQFASPTDEVVISSTSVMTPRAQNAITQGRLTFRDSATLVAIGTGTINGGTINLRHTSRVVSYSADAITSQTALIFDSSFSGIGGTLDLRGIGATVGTINSVSTGGLITNSGSAVAALNVAGAGSSDFRGQIVNGTAASALTKSGAGMLTLYGTNTYTGPTTISAGTLRLAAAPALPAASVVTLSAGATLDLGGYAHTFPASTGDGTLAMGAGTATYNLTADATMNTVLSGTGGFVKTGSAVLTLNAATSHTGPTTISAGTLRLGVNDALATCSAVFLNGNATLDLNGHDQTVTNLDSYNAGTSQFDSGTVVLGGARLKNVAAVTNNWAGSITGTGTFEKSGPEPMHWLWGSSSFSGALVITQGVLSADAVNVLSPNAGVAVASGATLWLGGASQTVGALSGAGAVAIGAGCTFTVGAGDASGEFSGSLSGTGALAKTGTGTQTLSGSSSFTGFTYVLGGTLGVTAGGALSTPEADIVVASTGSGNFVLAGGAVTARSLILGHDGGSANAVLNGGTLTTGEIARWSVTSGIVFNGATLRALADSSVLLNGFTSGSAEIQAGGLIIDTNGFTVSTVAELSGSGTLTKTGAGSLSLAGAFGHTGNTVVAAGTLSIGSARLADSGQVSVSAGAVLHLAFSGTDTVRALTLAGVQHLSGTWGGIGSGAQHETALITGPGLLVVVNEVISWMSDNGLSASTLAADDDGDGLPNALEYCLGTSPTQRSTATTGTTLQGSVLKFAYPRRKGFSLVTSVVEWSDDLSTWSSAGVGAPAVVADLGTTESVSVDIAVPESTRRRFVRLRVVVPASP</sequence>
<proteinExistence type="predicted"/>
<evidence type="ECO:0000256" key="3">
    <source>
        <dbReference type="SAM" id="SignalP"/>
    </source>
</evidence>
<evidence type="ECO:0000256" key="1">
    <source>
        <dbReference type="ARBA" id="ARBA00022729"/>
    </source>
</evidence>
<dbReference type="SMART" id="SM00539">
    <property type="entry name" value="NIDO"/>
    <property type="match status" value="1"/>
</dbReference>
<dbReference type="GO" id="GO:0007160">
    <property type="term" value="P:cell-matrix adhesion"/>
    <property type="evidence" value="ECO:0007669"/>
    <property type="project" value="InterPro"/>
</dbReference>
<evidence type="ECO:0000259" key="4">
    <source>
        <dbReference type="PROSITE" id="PS51220"/>
    </source>
</evidence>
<evidence type="ECO:0000313" key="5">
    <source>
        <dbReference type="EMBL" id="MBB5031428.1"/>
    </source>
</evidence>
<keyword evidence="6" id="KW-1185">Reference proteome</keyword>
<dbReference type="Gene3D" id="2.160.20.20">
    <property type="match status" value="1"/>
</dbReference>
<dbReference type="RefSeq" id="WP_184338351.1">
    <property type="nucleotide sequence ID" value="NZ_JACHIG010000001.1"/>
</dbReference>
<reference evidence="5 6" key="1">
    <citation type="submission" date="2020-08" db="EMBL/GenBank/DDBJ databases">
        <title>Genomic Encyclopedia of Type Strains, Phase IV (KMG-IV): sequencing the most valuable type-strain genomes for metagenomic binning, comparative biology and taxonomic classification.</title>
        <authorList>
            <person name="Goeker M."/>
        </authorList>
    </citation>
    <scope>NUCLEOTIDE SEQUENCE [LARGE SCALE GENOMIC DNA]</scope>
    <source>
        <strain evidence="5 6">DSM 12252</strain>
    </source>
</reference>
<keyword evidence="2" id="KW-1015">Disulfide bond</keyword>
<gene>
    <name evidence="5" type="ORF">HNQ65_000982</name>
</gene>
<evidence type="ECO:0000256" key="2">
    <source>
        <dbReference type="ARBA" id="ARBA00023157"/>
    </source>
</evidence>